<sequence>MKKAIALLLCLLCALPLAACKPAPEPDGELPAAQLEEVYDAYLSALVPTRVIGMPWSSPDELDPDSVLTTYEAMLYRTDRPTLDAMLVEDVCQFDASAVEAYALETFGMTAEQTRASSYYDAERGLYLLTMGIGGAWGVRITGASRQEDLLDIRYDLINALDEVNGHGVLRVRLNGGESRTYLSNTQWDVVLED</sequence>
<evidence type="ECO:0000313" key="3">
    <source>
        <dbReference type="Proteomes" id="UP000276301"/>
    </source>
</evidence>
<evidence type="ECO:0000313" key="2">
    <source>
        <dbReference type="EMBL" id="RLL11567.1"/>
    </source>
</evidence>
<dbReference type="AlphaFoldDB" id="A0A498CVC8"/>
<evidence type="ECO:0008006" key="4">
    <source>
        <dbReference type="Google" id="ProtNLM"/>
    </source>
</evidence>
<reference evidence="2 3" key="1">
    <citation type="submission" date="2018-10" db="EMBL/GenBank/DDBJ databases">
        <title>Anaerotruncus faecis sp. nov., isolated from human feces.</title>
        <authorList>
            <person name="Wang Y.-J."/>
        </authorList>
    </citation>
    <scope>NUCLEOTIDE SEQUENCE [LARGE SCALE GENOMIC DNA]</scope>
    <source>
        <strain evidence="2 3">22A2-44</strain>
    </source>
</reference>
<organism evidence="2 3">
    <name type="scientific">Anaerotruncus massiliensis</name>
    <name type="common">ex Liu et al. 2021</name>
    <dbReference type="NCBI Taxonomy" id="2321404"/>
    <lineage>
        <taxon>Bacteria</taxon>
        <taxon>Bacillati</taxon>
        <taxon>Bacillota</taxon>
        <taxon>Clostridia</taxon>
        <taxon>Eubacteriales</taxon>
        <taxon>Oscillospiraceae</taxon>
        <taxon>Anaerotruncus</taxon>
    </lineage>
</organism>
<proteinExistence type="predicted"/>
<comment type="caution">
    <text evidence="2">The sequence shown here is derived from an EMBL/GenBank/DDBJ whole genome shotgun (WGS) entry which is preliminary data.</text>
</comment>
<evidence type="ECO:0000256" key="1">
    <source>
        <dbReference type="SAM" id="SignalP"/>
    </source>
</evidence>
<feature type="signal peptide" evidence="1">
    <location>
        <begin position="1"/>
        <end position="18"/>
    </location>
</feature>
<dbReference type="EMBL" id="RCHT01000008">
    <property type="protein sequence ID" value="RLL11567.1"/>
    <property type="molecule type" value="Genomic_DNA"/>
</dbReference>
<feature type="chain" id="PRO_5038633028" description="DUF4830 domain-containing protein" evidence="1">
    <location>
        <begin position="19"/>
        <end position="194"/>
    </location>
</feature>
<keyword evidence="3" id="KW-1185">Reference proteome</keyword>
<protein>
    <recommendedName>
        <fullName evidence="4">DUF4830 domain-containing protein</fullName>
    </recommendedName>
</protein>
<gene>
    <name evidence="2" type="ORF">D4A47_06600</name>
</gene>
<dbReference type="Proteomes" id="UP000276301">
    <property type="component" value="Unassembled WGS sequence"/>
</dbReference>
<name>A0A498CVC8_9FIRM</name>
<keyword evidence="1" id="KW-0732">Signal</keyword>
<dbReference type="RefSeq" id="WP_121586678.1">
    <property type="nucleotide sequence ID" value="NZ_RCHT01000008.1"/>
</dbReference>
<accession>A0A498CVC8</accession>